<organism evidence="1 2">
    <name type="scientific">Streptomyces chromofuscus</name>
    <dbReference type="NCBI Taxonomy" id="42881"/>
    <lineage>
        <taxon>Bacteria</taxon>
        <taxon>Bacillati</taxon>
        <taxon>Actinomycetota</taxon>
        <taxon>Actinomycetes</taxon>
        <taxon>Kitasatosporales</taxon>
        <taxon>Streptomycetaceae</taxon>
        <taxon>Streptomyces</taxon>
    </lineage>
</organism>
<dbReference type="AlphaFoldDB" id="A0A7M2TDU2"/>
<gene>
    <name evidence="1" type="ORF">IPT68_11090</name>
</gene>
<accession>A0A7M2TDU2</accession>
<evidence type="ECO:0000313" key="2">
    <source>
        <dbReference type="Proteomes" id="UP000594008"/>
    </source>
</evidence>
<protein>
    <submittedName>
        <fullName evidence="1">Uncharacterized protein</fullName>
    </submittedName>
</protein>
<name>A0A7M2TDU2_STRCW</name>
<proteinExistence type="predicted"/>
<keyword evidence="2" id="KW-1185">Reference proteome</keyword>
<dbReference type="EMBL" id="CP063374">
    <property type="protein sequence ID" value="QOV46394.1"/>
    <property type="molecule type" value="Genomic_DNA"/>
</dbReference>
<dbReference type="KEGG" id="schf:IPT68_11090"/>
<dbReference type="RefSeq" id="WP_189696816.1">
    <property type="nucleotide sequence ID" value="NZ_BMTA01000003.1"/>
</dbReference>
<dbReference type="Proteomes" id="UP000594008">
    <property type="component" value="Chromosome"/>
</dbReference>
<sequence>MCLTAEVRGDFHEEHYYTGRFTARCLCKVLVWDEGRRKLTLDPVAIFR</sequence>
<reference evidence="1 2" key="1">
    <citation type="submission" date="2020-10" db="EMBL/GenBank/DDBJ databases">
        <title>Streptomyces chromofuscus complate genome analysis.</title>
        <authorList>
            <person name="Anwar N."/>
        </authorList>
    </citation>
    <scope>NUCLEOTIDE SEQUENCE [LARGE SCALE GENOMIC DNA]</scope>
    <source>
        <strain evidence="1 2">DSM 40273</strain>
    </source>
</reference>
<evidence type="ECO:0000313" key="1">
    <source>
        <dbReference type="EMBL" id="QOV46394.1"/>
    </source>
</evidence>